<dbReference type="SUPFAM" id="SSF90123">
    <property type="entry name" value="ABC transporter transmembrane region"/>
    <property type="match status" value="1"/>
</dbReference>
<organism evidence="10 11">
    <name type="scientific">Glycomyces tritici</name>
    <dbReference type="NCBI Taxonomy" id="2665176"/>
    <lineage>
        <taxon>Bacteria</taxon>
        <taxon>Bacillati</taxon>
        <taxon>Actinomycetota</taxon>
        <taxon>Actinomycetes</taxon>
        <taxon>Glycomycetales</taxon>
        <taxon>Glycomycetaceae</taxon>
        <taxon>Glycomyces</taxon>
    </lineage>
</organism>
<keyword evidence="4 10" id="KW-0067">ATP-binding</keyword>
<evidence type="ECO:0000256" key="2">
    <source>
        <dbReference type="ARBA" id="ARBA00022692"/>
    </source>
</evidence>
<evidence type="ECO:0000259" key="9">
    <source>
        <dbReference type="PROSITE" id="PS50929"/>
    </source>
</evidence>
<feature type="transmembrane region" description="Helical" evidence="7">
    <location>
        <begin position="192"/>
        <end position="214"/>
    </location>
</feature>
<evidence type="ECO:0000259" key="8">
    <source>
        <dbReference type="PROSITE" id="PS50893"/>
    </source>
</evidence>
<sequence>MRSRTGWLARLIPRQRKRAANEDRADAEALPELEDSAWYRHSENVETASFWRMAKQLPGLVGQALRTAWTASRGWTVAAIGLNVVAGVATTTALLAVSDISTTLFAAAPTWERLVAAGPALGLLVGATAARAGLGIGAGYAQQRLHPLVLNRTEREFYRLITAVPRSAFDDDTFADRLKAAKDRGSRAVVDLVGDVVDLVTAAVTVAAVAAALAVIEPVLIPLLFAAALPTGWAAVRSARLMYVSNRSRVSRRRRLWMVEWLMDNRWTADDQRYHEAGAWLRGQHQAMVDQETRADFDVIRSQTLTRGLGQLVAGIAVAGVYGVLLWMLAAGTVPLAVAAAAVVAIGQGRTGMENLLVAVNTVYEDGLYAADRHEFDAIARERIAAQPHLAGPAPTEAGPLPVPTVIELVDVSFRYPGKDTDAVTGVSLTIDRGRTLALVGENGSGKTTVAKLLAGLYTPTSGQILWDGVDITRIDPARWRCHVAVIAQQVQQWPFTAELSVRLGRSDEPADRERLDSAARDAGALDMIEGFEHGWNQLLDTQFRGGTDLSGGQWQRLSSARGLYRDRGGLLVADEPSAALDARAEALLFDTLRARAGSASTVLISHRLQGVVHADTIAVLDDGKLIELGPHRDLVAADGVYAELWRLQARSYAT</sequence>
<name>A0ABT7YV35_9ACTN</name>
<keyword evidence="11" id="KW-1185">Reference proteome</keyword>
<keyword evidence="6 7" id="KW-0472">Membrane</keyword>
<dbReference type="PANTHER" id="PTHR24221">
    <property type="entry name" value="ATP-BINDING CASSETTE SUB-FAMILY B"/>
    <property type="match status" value="1"/>
</dbReference>
<dbReference type="Pfam" id="PF00005">
    <property type="entry name" value="ABC_tran"/>
    <property type="match status" value="1"/>
</dbReference>
<dbReference type="Gene3D" id="1.20.1560.10">
    <property type="entry name" value="ABC transporter type 1, transmembrane domain"/>
    <property type="match status" value="1"/>
</dbReference>
<evidence type="ECO:0000313" key="11">
    <source>
        <dbReference type="Proteomes" id="UP001171902"/>
    </source>
</evidence>
<comment type="caution">
    <text evidence="10">The sequence shown here is derived from an EMBL/GenBank/DDBJ whole genome shotgun (WGS) entry which is preliminary data.</text>
</comment>
<evidence type="ECO:0000313" key="10">
    <source>
        <dbReference type="EMBL" id="MDN3242500.1"/>
    </source>
</evidence>
<evidence type="ECO:0000256" key="7">
    <source>
        <dbReference type="SAM" id="Phobius"/>
    </source>
</evidence>
<dbReference type="InterPro" id="IPR003439">
    <property type="entry name" value="ABC_transporter-like_ATP-bd"/>
</dbReference>
<dbReference type="InterPro" id="IPR027417">
    <property type="entry name" value="P-loop_NTPase"/>
</dbReference>
<evidence type="ECO:0000256" key="3">
    <source>
        <dbReference type="ARBA" id="ARBA00022741"/>
    </source>
</evidence>
<feature type="transmembrane region" description="Helical" evidence="7">
    <location>
        <begin position="309"/>
        <end position="330"/>
    </location>
</feature>
<keyword evidence="3" id="KW-0547">Nucleotide-binding</keyword>
<dbReference type="EMBL" id="JAUEMJ010000008">
    <property type="protein sequence ID" value="MDN3242500.1"/>
    <property type="molecule type" value="Genomic_DNA"/>
</dbReference>
<dbReference type="InterPro" id="IPR011527">
    <property type="entry name" value="ABC1_TM_dom"/>
</dbReference>
<keyword evidence="5 7" id="KW-1133">Transmembrane helix</keyword>
<reference evidence="10" key="1">
    <citation type="submission" date="2023-06" db="EMBL/GenBank/DDBJ databases">
        <title>Gycomyces niveus sp.nov., a novel actinomycete isolated from soil in Shouguang.</title>
        <authorList>
            <person name="Yang X."/>
            <person name="Zhao J."/>
        </authorList>
    </citation>
    <scope>NUCLEOTIDE SEQUENCE</scope>
    <source>
        <strain evidence="10">NEAU C2</strain>
    </source>
</reference>
<feature type="transmembrane region" description="Helical" evidence="7">
    <location>
        <begin position="117"/>
        <end position="141"/>
    </location>
</feature>
<dbReference type="InterPro" id="IPR036640">
    <property type="entry name" value="ABC1_TM_sf"/>
</dbReference>
<evidence type="ECO:0000256" key="1">
    <source>
        <dbReference type="ARBA" id="ARBA00004651"/>
    </source>
</evidence>
<dbReference type="PROSITE" id="PS50893">
    <property type="entry name" value="ABC_TRANSPORTER_2"/>
    <property type="match status" value="1"/>
</dbReference>
<dbReference type="SUPFAM" id="SSF52540">
    <property type="entry name" value="P-loop containing nucleoside triphosphate hydrolases"/>
    <property type="match status" value="1"/>
</dbReference>
<feature type="domain" description="ABC transporter" evidence="8">
    <location>
        <begin position="407"/>
        <end position="648"/>
    </location>
</feature>
<evidence type="ECO:0000256" key="4">
    <source>
        <dbReference type="ARBA" id="ARBA00022840"/>
    </source>
</evidence>
<feature type="transmembrane region" description="Helical" evidence="7">
    <location>
        <begin position="220"/>
        <end position="243"/>
    </location>
</feature>
<dbReference type="InterPro" id="IPR003593">
    <property type="entry name" value="AAA+_ATPase"/>
</dbReference>
<dbReference type="RefSeq" id="WP_289959156.1">
    <property type="nucleotide sequence ID" value="NZ_JAUEMJ010000008.1"/>
</dbReference>
<feature type="transmembrane region" description="Helical" evidence="7">
    <location>
        <begin position="75"/>
        <end position="97"/>
    </location>
</feature>
<evidence type="ECO:0000256" key="5">
    <source>
        <dbReference type="ARBA" id="ARBA00022989"/>
    </source>
</evidence>
<dbReference type="Proteomes" id="UP001171902">
    <property type="component" value="Unassembled WGS sequence"/>
</dbReference>
<evidence type="ECO:0000256" key="6">
    <source>
        <dbReference type="ARBA" id="ARBA00023136"/>
    </source>
</evidence>
<comment type="subcellular location">
    <subcellularLocation>
        <location evidence="1">Cell membrane</location>
        <topology evidence="1">Multi-pass membrane protein</topology>
    </subcellularLocation>
</comment>
<dbReference type="InterPro" id="IPR039421">
    <property type="entry name" value="Type_1_exporter"/>
</dbReference>
<dbReference type="PANTHER" id="PTHR24221:SF654">
    <property type="entry name" value="ATP-BINDING CASSETTE SUB-FAMILY B MEMBER 6"/>
    <property type="match status" value="1"/>
</dbReference>
<dbReference type="Gene3D" id="3.40.50.300">
    <property type="entry name" value="P-loop containing nucleotide triphosphate hydrolases"/>
    <property type="match status" value="1"/>
</dbReference>
<gene>
    <name evidence="10" type="ORF">QWI33_22455</name>
</gene>
<feature type="domain" description="ABC transmembrane type-1" evidence="9">
    <location>
        <begin position="77"/>
        <end position="365"/>
    </location>
</feature>
<dbReference type="GO" id="GO:0005524">
    <property type="term" value="F:ATP binding"/>
    <property type="evidence" value="ECO:0007669"/>
    <property type="project" value="UniProtKB-KW"/>
</dbReference>
<dbReference type="PROSITE" id="PS50929">
    <property type="entry name" value="ABC_TM1F"/>
    <property type="match status" value="1"/>
</dbReference>
<protein>
    <submittedName>
        <fullName evidence="10">ABC transporter ATP-binding protein</fullName>
    </submittedName>
</protein>
<keyword evidence="2 7" id="KW-0812">Transmembrane</keyword>
<dbReference type="SMART" id="SM00382">
    <property type="entry name" value="AAA"/>
    <property type="match status" value="1"/>
</dbReference>
<proteinExistence type="predicted"/>
<accession>A0ABT7YV35</accession>